<evidence type="ECO:0000256" key="6">
    <source>
        <dbReference type="SAM" id="MobiDB-lite"/>
    </source>
</evidence>
<feature type="compositionally biased region" description="Polar residues" evidence="6">
    <location>
        <begin position="276"/>
        <end position="301"/>
    </location>
</feature>
<dbReference type="Pfam" id="PF03106">
    <property type="entry name" value="WRKY"/>
    <property type="match status" value="3"/>
</dbReference>
<evidence type="ECO:0000256" key="5">
    <source>
        <dbReference type="ARBA" id="ARBA00023242"/>
    </source>
</evidence>
<dbReference type="Gene3D" id="2.20.25.80">
    <property type="entry name" value="WRKY domain"/>
    <property type="match status" value="2"/>
</dbReference>
<sequence length="533" mass="58729">MEEESNRSFGADGDTKNQLSKRVEEGGEENFDEKMDENNDRRLVSSDSKSDCAVGNSSRGESKASESKTLTSVQLSESDFSVDFDESSLLLSEVPVEYALALQPLKSTDELKCQGKAVHDESLKGITGIPAEIQIHVPDGPSKLEVLPMSVTQSLSSPYKLKQKLCPVKNVNGINPTELNKQNSSDSKPLSIKPILKTPDGYNWRKYGQKQVKSPEGSRSYYRCTFSDCYAKKIECSDRSNCLIETVYRSPHTHDPPQKVNCTKESIPVLPVTPVSGINDTNQVSGINDTNQSTASSNDPVQANIPKQLLLGYDEVPETKKQESSDSDETTEINMKEYVDGAEFKKRQKRNSTGELESPSNPGKKPKYVVHAAGDVGISGDGYRWRKYGQKMVKGNPHPRICSMLESLSLPELALYDIELNYYRCTSAGCPVRKHIERAVDNTNAVVITYKGVHDHDTPVPRKRSGPKSAVSVANSLVTMDDLQNNTKQSNKSQTQWSVDKEGELTGEPLNVVGEVTPESAKTLVSIGFEIKP</sequence>
<dbReference type="EMBL" id="JAVIJP010000034">
    <property type="protein sequence ID" value="KAL3629608.1"/>
    <property type="molecule type" value="Genomic_DNA"/>
</dbReference>
<dbReference type="PROSITE" id="PS50811">
    <property type="entry name" value="WRKY"/>
    <property type="match status" value="2"/>
</dbReference>
<dbReference type="PANTHER" id="PTHR31221:SF150">
    <property type="entry name" value="WRKY TRANSCRIPTION FACTOR 32-RELATED"/>
    <property type="match status" value="1"/>
</dbReference>
<keyword evidence="2" id="KW-0805">Transcription regulation</keyword>
<evidence type="ECO:0000313" key="9">
    <source>
        <dbReference type="Proteomes" id="UP001632038"/>
    </source>
</evidence>
<gene>
    <name evidence="8" type="primary">WRKY32_1</name>
    <name evidence="8" type="ORF">CASFOL_026830</name>
</gene>
<proteinExistence type="predicted"/>
<evidence type="ECO:0000259" key="7">
    <source>
        <dbReference type="PROSITE" id="PS50811"/>
    </source>
</evidence>
<dbReference type="PANTHER" id="PTHR31221">
    <property type="entry name" value="WRKY TRANSCRIPTION FACTOR PROTEIN 1-RELATED"/>
    <property type="match status" value="1"/>
</dbReference>
<organism evidence="8 9">
    <name type="scientific">Castilleja foliolosa</name>
    <dbReference type="NCBI Taxonomy" id="1961234"/>
    <lineage>
        <taxon>Eukaryota</taxon>
        <taxon>Viridiplantae</taxon>
        <taxon>Streptophyta</taxon>
        <taxon>Embryophyta</taxon>
        <taxon>Tracheophyta</taxon>
        <taxon>Spermatophyta</taxon>
        <taxon>Magnoliopsida</taxon>
        <taxon>eudicotyledons</taxon>
        <taxon>Gunneridae</taxon>
        <taxon>Pentapetalae</taxon>
        <taxon>asterids</taxon>
        <taxon>lamiids</taxon>
        <taxon>Lamiales</taxon>
        <taxon>Orobanchaceae</taxon>
        <taxon>Pedicularideae</taxon>
        <taxon>Castillejinae</taxon>
        <taxon>Castilleja</taxon>
    </lineage>
</organism>
<dbReference type="GO" id="GO:0005634">
    <property type="term" value="C:nucleus"/>
    <property type="evidence" value="ECO:0007669"/>
    <property type="project" value="UniProtKB-SubCell"/>
</dbReference>
<feature type="region of interest" description="Disordered" evidence="6">
    <location>
        <begin position="1"/>
        <end position="76"/>
    </location>
</feature>
<feature type="compositionally biased region" description="Polar residues" evidence="6">
    <location>
        <begin position="351"/>
        <end position="361"/>
    </location>
</feature>
<feature type="compositionally biased region" description="Basic and acidic residues" evidence="6">
    <location>
        <begin position="334"/>
        <end position="345"/>
    </location>
</feature>
<dbReference type="InterPro" id="IPR044810">
    <property type="entry name" value="WRKY_plant"/>
</dbReference>
<comment type="caution">
    <text evidence="8">The sequence shown here is derived from an EMBL/GenBank/DDBJ whole genome shotgun (WGS) entry which is preliminary data.</text>
</comment>
<dbReference type="Proteomes" id="UP001632038">
    <property type="component" value="Unassembled WGS sequence"/>
</dbReference>
<dbReference type="InterPro" id="IPR036576">
    <property type="entry name" value="WRKY_dom_sf"/>
</dbReference>
<keyword evidence="9" id="KW-1185">Reference proteome</keyword>
<feature type="region of interest" description="Disordered" evidence="6">
    <location>
        <begin position="273"/>
        <end position="301"/>
    </location>
</feature>
<keyword evidence="4" id="KW-0804">Transcription</keyword>
<dbReference type="SUPFAM" id="SSF118290">
    <property type="entry name" value="WRKY DNA-binding domain"/>
    <property type="match status" value="2"/>
</dbReference>
<dbReference type="GO" id="GO:0003677">
    <property type="term" value="F:DNA binding"/>
    <property type="evidence" value="ECO:0007669"/>
    <property type="project" value="UniProtKB-KW"/>
</dbReference>
<dbReference type="SMART" id="SM00774">
    <property type="entry name" value="WRKY"/>
    <property type="match status" value="2"/>
</dbReference>
<feature type="domain" description="WRKY" evidence="7">
    <location>
        <begin position="374"/>
        <end position="459"/>
    </location>
</feature>
<evidence type="ECO:0000256" key="1">
    <source>
        <dbReference type="ARBA" id="ARBA00004123"/>
    </source>
</evidence>
<comment type="subcellular location">
    <subcellularLocation>
        <location evidence="1">Nucleus</location>
    </subcellularLocation>
</comment>
<evidence type="ECO:0000256" key="2">
    <source>
        <dbReference type="ARBA" id="ARBA00023015"/>
    </source>
</evidence>
<evidence type="ECO:0000256" key="3">
    <source>
        <dbReference type="ARBA" id="ARBA00023125"/>
    </source>
</evidence>
<evidence type="ECO:0000313" key="8">
    <source>
        <dbReference type="EMBL" id="KAL3629608.1"/>
    </source>
</evidence>
<keyword evidence="3" id="KW-0238">DNA-binding</keyword>
<name>A0ABD3CI64_9LAMI</name>
<reference evidence="9" key="1">
    <citation type="journal article" date="2024" name="IScience">
        <title>Strigolactones Initiate the Formation of Haustorium-like Structures in Castilleja.</title>
        <authorList>
            <person name="Buerger M."/>
            <person name="Peterson D."/>
            <person name="Chory J."/>
        </authorList>
    </citation>
    <scope>NUCLEOTIDE SEQUENCE [LARGE SCALE GENOMIC DNA]</scope>
</reference>
<protein>
    <submittedName>
        <fullName evidence="8">WRKY transcription factor</fullName>
    </submittedName>
</protein>
<dbReference type="AlphaFoldDB" id="A0ABD3CI64"/>
<feature type="region of interest" description="Disordered" evidence="6">
    <location>
        <begin position="317"/>
        <end position="368"/>
    </location>
</feature>
<dbReference type="InterPro" id="IPR003657">
    <property type="entry name" value="WRKY_dom"/>
</dbReference>
<accession>A0ABD3CI64</accession>
<feature type="domain" description="WRKY" evidence="7">
    <location>
        <begin position="200"/>
        <end position="257"/>
    </location>
</feature>
<keyword evidence="5" id="KW-0539">Nucleus</keyword>
<evidence type="ECO:0000256" key="4">
    <source>
        <dbReference type="ARBA" id="ARBA00023163"/>
    </source>
</evidence>
<feature type="compositionally biased region" description="Basic and acidic residues" evidence="6">
    <location>
        <begin position="32"/>
        <end position="50"/>
    </location>
</feature>